<dbReference type="InterPro" id="IPR013154">
    <property type="entry name" value="ADH-like_N"/>
</dbReference>
<keyword evidence="3" id="KW-0862">Zinc</keyword>
<dbReference type="AlphaFoldDB" id="A0A1R3RBG3"/>
<evidence type="ECO:0000259" key="5">
    <source>
        <dbReference type="Pfam" id="PF08240"/>
    </source>
</evidence>
<dbReference type="Pfam" id="PF08240">
    <property type="entry name" value="ADH_N"/>
    <property type="match status" value="1"/>
</dbReference>
<dbReference type="STRING" id="602072.A0A1R3RBG3"/>
<keyword evidence="4" id="KW-0560">Oxidoreductase</keyword>
<organism evidence="6 7">
    <name type="scientific">Aspergillus carbonarius (strain ITEM 5010)</name>
    <dbReference type="NCBI Taxonomy" id="602072"/>
    <lineage>
        <taxon>Eukaryota</taxon>
        <taxon>Fungi</taxon>
        <taxon>Dikarya</taxon>
        <taxon>Ascomycota</taxon>
        <taxon>Pezizomycotina</taxon>
        <taxon>Eurotiomycetes</taxon>
        <taxon>Eurotiomycetidae</taxon>
        <taxon>Eurotiales</taxon>
        <taxon>Aspergillaceae</taxon>
        <taxon>Aspergillus</taxon>
        <taxon>Aspergillus subgen. Circumdati</taxon>
    </lineage>
</organism>
<feature type="domain" description="Alcohol dehydrogenase-like N-terminal" evidence="5">
    <location>
        <begin position="28"/>
        <end position="96"/>
    </location>
</feature>
<reference evidence="7" key="1">
    <citation type="journal article" date="2017" name="Genome Biol.">
        <title>Comparative genomics reveals high biological diversity and specific adaptations in the industrially and medically important fungal genus Aspergillus.</title>
        <authorList>
            <person name="de Vries R.P."/>
            <person name="Riley R."/>
            <person name="Wiebenga A."/>
            <person name="Aguilar-Osorio G."/>
            <person name="Amillis S."/>
            <person name="Uchima C.A."/>
            <person name="Anderluh G."/>
            <person name="Asadollahi M."/>
            <person name="Askin M."/>
            <person name="Barry K."/>
            <person name="Battaglia E."/>
            <person name="Bayram O."/>
            <person name="Benocci T."/>
            <person name="Braus-Stromeyer S.A."/>
            <person name="Caldana C."/>
            <person name="Canovas D."/>
            <person name="Cerqueira G.C."/>
            <person name="Chen F."/>
            <person name="Chen W."/>
            <person name="Choi C."/>
            <person name="Clum A."/>
            <person name="Dos Santos R.A."/>
            <person name="Damasio A.R."/>
            <person name="Diallinas G."/>
            <person name="Emri T."/>
            <person name="Fekete E."/>
            <person name="Flipphi M."/>
            <person name="Freyberg S."/>
            <person name="Gallo A."/>
            <person name="Gournas C."/>
            <person name="Habgood R."/>
            <person name="Hainaut M."/>
            <person name="Harispe M.L."/>
            <person name="Henrissat B."/>
            <person name="Hilden K.S."/>
            <person name="Hope R."/>
            <person name="Hossain A."/>
            <person name="Karabika E."/>
            <person name="Karaffa L."/>
            <person name="Karanyi Z."/>
            <person name="Krasevec N."/>
            <person name="Kuo A."/>
            <person name="Kusch H."/>
            <person name="LaButti K."/>
            <person name="Lagendijk E.L."/>
            <person name="Lapidus A."/>
            <person name="Levasseur A."/>
            <person name="Lindquist E."/>
            <person name="Lipzen A."/>
            <person name="Logrieco A.F."/>
            <person name="MacCabe A."/>
            <person name="Maekelae M.R."/>
            <person name="Malavazi I."/>
            <person name="Melin P."/>
            <person name="Meyer V."/>
            <person name="Mielnichuk N."/>
            <person name="Miskei M."/>
            <person name="Molnar A.P."/>
            <person name="Mule G."/>
            <person name="Ngan C.Y."/>
            <person name="Orejas M."/>
            <person name="Orosz E."/>
            <person name="Ouedraogo J.P."/>
            <person name="Overkamp K.M."/>
            <person name="Park H.-S."/>
            <person name="Perrone G."/>
            <person name="Piumi F."/>
            <person name="Punt P.J."/>
            <person name="Ram A.F."/>
            <person name="Ramon A."/>
            <person name="Rauscher S."/>
            <person name="Record E."/>
            <person name="Riano-Pachon D.M."/>
            <person name="Robert V."/>
            <person name="Roehrig J."/>
            <person name="Ruller R."/>
            <person name="Salamov A."/>
            <person name="Salih N.S."/>
            <person name="Samson R.A."/>
            <person name="Sandor E."/>
            <person name="Sanguinetti M."/>
            <person name="Schuetze T."/>
            <person name="Sepcic K."/>
            <person name="Shelest E."/>
            <person name="Sherlock G."/>
            <person name="Sophianopoulou V."/>
            <person name="Squina F.M."/>
            <person name="Sun H."/>
            <person name="Susca A."/>
            <person name="Todd R.B."/>
            <person name="Tsang A."/>
            <person name="Unkles S.E."/>
            <person name="van de Wiele N."/>
            <person name="van Rossen-Uffink D."/>
            <person name="Oliveira J.V."/>
            <person name="Vesth T.C."/>
            <person name="Visser J."/>
            <person name="Yu J.-H."/>
            <person name="Zhou M."/>
            <person name="Andersen M.R."/>
            <person name="Archer D.B."/>
            <person name="Baker S.E."/>
            <person name="Benoit I."/>
            <person name="Brakhage A.A."/>
            <person name="Braus G.H."/>
            <person name="Fischer R."/>
            <person name="Frisvad J.C."/>
            <person name="Goldman G.H."/>
            <person name="Houbraken J."/>
            <person name="Oakley B."/>
            <person name="Pocsi I."/>
            <person name="Scazzocchio C."/>
            <person name="Seiboth B."/>
            <person name="vanKuyk P.A."/>
            <person name="Wortman J."/>
            <person name="Dyer P.S."/>
            <person name="Grigoriev I.V."/>
        </authorList>
    </citation>
    <scope>NUCLEOTIDE SEQUENCE [LARGE SCALE GENOMIC DNA]</scope>
    <source>
        <strain evidence="7">ITEM 5010</strain>
    </source>
</reference>
<comment type="cofactor">
    <cofactor evidence="1">
        <name>Zn(2+)</name>
        <dbReference type="ChEBI" id="CHEBI:29105"/>
    </cofactor>
</comment>
<dbReference type="PANTHER" id="PTHR42940">
    <property type="entry name" value="ALCOHOL DEHYDROGENASE 1-RELATED"/>
    <property type="match status" value="1"/>
</dbReference>
<evidence type="ECO:0000256" key="1">
    <source>
        <dbReference type="ARBA" id="ARBA00001947"/>
    </source>
</evidence>
<dbReference type="GO" id="GO:0005737">
    <property type="term" value="C:cytoplasm"/>
    <property type="evidence" value="ECO:0007669"/>
    <property type="project" value="TreeGrafter"/>
</dbReference>
<dbReference type="EMBL" id="KV907509">
    <property type="protein sequence ID" value="OOF91816.1"/>
    <property type="molecule type" value="Genomic_DNA"/>
</dbReference>
<keyword evidence="2" id="KW-0479">Metal-binding</keyword>
<evidence type="ECO:0000256" key="2">
    <source>
        <dbReference type="ARBA" id="ARBA00022723"/>
    </source>
</evidence>
<name>A0A1R3RBG3_ASPC5</name>
<dbReference type="GO" id="GO:0004022">
    <property type="term" value="F:alcohol dehydrogenase (NAD+) activity"/>
    <property type="evidence" value="ECO:0007669"/>
    <property type="project" value="TreeGrafter"/>
</dbReference>
<dbReference type="GO" id="GO:0046872">
    <property type="term" value="F:metal ion binding"/>
    <property type="evidence" value="ECO:0007669"/>
    <property type="project" value="UniProtKB-KW"/>
</dbReference>
<sequence length="207" mass="22469">MSCKMRAAQYNTTLNKVEMNEISIPERGENDVVLQNVCATLRHSDLLLFRGHTAAKPSMEKVAIEHENTGIVAAVGKKVVGFKIGDPVGCLGCGYACYYRNSMVLPPSMDLATTAPMFCAGVTGKMVIVLIAVRAKRTNPFAFVTYHAVKKCGLQQSDCIAIIECGGLDHPGNIDDPSSLLLETTDGSKQFNMPVNVIIHRCIAFLY</sequence>
<keyword evidence="7" id="KW-1185">Reference proteome</keyword>
<dbReference type="Gene3D" id="3.90.180.10">
    <property type="entry name" value="Medium-chain alcohol dehydrogenases, catalytic domain"/>
    <property type="match status" value="1"/>
</dbReference>
<dbReference type="PANTHER" id="PTHR42940:SF8">
    <property type="entry name" value="VACUOLAR PROTEIN SORTING-ASSOCIATED PROTEIN 11"/>
    <property type="match status" value="1"/>
</dbReference>
<dbReference type="SUPFAM" id="SSF50129">
    <property type="entry name" value="GroES-like"/>
    <property type="match status" value="1"/>
</dbReference>
<dbReference type="VEuPathDB" id="FungiDB:ASPCADRAFT_408934"/>
<dbReference type="OrthoDB" id="1560166at2759"/>
<evidence type="ECO:0000313" key="7">
    <source>
        <dbReference type="Proteomes" id="UP000188318"/>
    </source>
</evidence>
<evidence type="ECO:0000256" key="3">
    <source>
        <dbReference type="ARBA" id="ARBA00022833"/>
    </source>
</evidence>
<proteinExistence type="predicted"/>
<evidence type="ECO:0000256" key="4">
    <source>
        <dbReference type="ARBA" id="ARBA00023002"/>
    </source>
</evidence>
<gene>
    <name evidence="6" type="ORF">ASPCADRAFT_408934</name>
</gene>
<dbReference type="InterPro" id="IPR011032">
    <property type="entry name" value="GroES-like_sf"/>
</dbReference>
<dbReference type="Proteomes" id="UP000188318">
    <property type="component" value="Unassembled WGS sequence"/>
</dbReference>
<evidence type="ECO:0000313" key="6">
    <source>
        <dbReference type="EMBL" id="OOF91816.1"/>
    </source>
</evidence>
<protein>
    <recommendedName>
        <fullName evidence="5">Alcohol dehydrogenase-like N-terminal domain-containing protein</fullName>
    </recommendedName>
</protein>
<accession>A0A1R3RBG3</accession>